<dbReference type="OrthoDB" id="4295522at2"/>
<protein>
    <recommendedName>
        <fullName evidence="1">DinB-like domain-containing protein</fullName>
    </recommendedName>
</protein>
<evidence type="ECO:0000313" key="3">
    <source>
        <dbReference type="Proteomes" id="UP000192527"/>
    </source>
</evidence>
<accession>A0A1W5ZX08</accession>
<name>A0A1W5ZX08_9BACI</name>
<dbReference type="EMBL" id="CP020772">
    <property type="protein sequence ID" value="ARI77809.1"/>
    <property type="molecule type" value="Genomic_DNA"/>
</dbReference>
<dbReference type="InterPro" id="IPR024775">
    <property type="entry name" value="DinB-like"/>
</dbReference>
<dbReference type="RefSeq" id="WP_085030270.1">
    <property type="nucleotide sequence ID" value="NZ_CP020772.1"/>
</dbReference>
<sequence length="165" mass="18840">MKEEMLFQQMEFVRMRTLAALDATTEEIADGQPKGFSNTIRWNFGHIYVAQENLIHRFLDLEPQLSEEYKSLFNGGTSPDSWTITPPTLEEIRSKLAKQTDRIQETIQGRLDEKGEKPFNLGNGIVLTTVAEVLNFSIWHEGLHQGKITAMQRVQGVDELFATSR</sequence>
<dbReference type="Proteomes" id="UP000192527">
    <property type="component" value="Chromosome"/>
</dbReference>
<gene>
    <name evidence="2" type="ORF">HM131_13545</name>
</gene>
<dbReference type="InterPro" id="IPR034660">
    <property type="entry name" value="DinB/YfiT-like"/>
</dbReference>
<dbReference type="SUPFAM" id="SSF109854">
    <property type="entry name" value="DinB/YfiT-like putative metalloenzymes"/>
    <property type="match status" value="1"/>
</dbReference>
<evidence type="ECO:0000313" key="2">
    <source>
        <dbReference type="EMBL" id="ARI77809.1"/>
    </source>
</evidence>
<dbReference type="KEGG" id="hmn:HM131_13545"/>
<dbReference type="Pfam" id="PF12867">
    <property type="entry name" value="DinB_2"/>
    <property type="match status" value="1"/>
</dbReference>
<dbReference type="AlphaFoldDB" id="A0A1W5ZX08"/>
<organism evidence="2 3">
    <name type="scientific">Halobacillus mangrovi</name>
    <dbReference type="NCBI Taxonomy" id="402384"/>
    <lineage>
        <taxon>Bacteria</taxon>
        <taxon>Bacillati</taxon>
        <taxon>Bacillota</taxon>
        <taxon>Bacilli</taxon>
        <taxon>Bacillales</taxon>
        <taxon>Bacillaceae</taxon>
        <taxon>Halobacillus</taxon>
    </lineage>
</organism>
<keyword evidence="3" id="KW-1185">Reference proteome</keyword>
<dbReference type="Gene3D" id="1.20.120.450">
    <property type="entry name" value="dinb family like domain"/>
    <property type="match status" value="1"/>
</dbReference>
<proteinExistence type="predicted"/>
<dbReference type="STRING" id="402384.HM131_13545"/>
<reference evidence="2 3" key="1">
    <citation type="submission" date="2017-04" db="EMBL/GenBank/DDBJ databases">
        <title>The whole genome sequencing and assembly of Halobacillus mangrovi strain.</title>
        <authorList>
            <person name="Lee S.-J."/>
            <person name="Park M.-K."/>
            <person name="Kim J.-Y."/>
            <person name="Lee Y.-J."/>
            <person name="Yi H."/>
            <person name="Bahn Y.-S."/>
            <person name="Kim J.F."/>
            <person name="Lee D.-W."/>
        </authorList>
    </citation>
    <scope>NUCLEOTIDE SEQUENCE [LARGE SCALE GENOMIC DNA]</scope>
    <source>
        <strain evidence="2 3">KTB 131</strain>
    </source>
</reference>
<feature type="domain" description="DinB-like" evidence="1">
    <location>
        <begin position="9"/>
        <end position="146"/>
    </location>
</feature>
<evidence type="ECO:0000259" key="1">
    <source>
        <dbReference type="Pfam" id="PF12867"/>
    </source>
</evidence>